<dbReference type="InterPro" id="IPR010310">
    <property type="entry name" value="T7SS_ESAT-6-like"/>
</dbReference>
<dbReference type="NCBIfam" id="TIGR03930">
    <property type="entry name" value="WXG100_ESAT6"/>
    <property type="match status" value="1"/>
</dbReference>
<reference evidence="3" key="2">
    <citation type="submission" date="2015-05" db="EMBL/GenBank/DDBJ databases">
        <title>Complete genome sequence of Corynebacterium uterequi DSM 45634, isolated from the uterus of a maiden mare.</title>
        <authorList>
            <person name="Ruckert C."/>
            <person name="Albersmeier A."/>
            <person name="Winkler A."/>
            <person name="Tauch A."/>
        </authorList>
    </citation>
    <scope>NUCLEOTIDE SEQUENCE [LARGE SCALE GENOMIC DNA]</scope>
    <source>
        <strain evidence="3">DSM 45634</strain>
    </source>
</reference>
<proteinExistence type="inferred from homology"/>
<organism evidence="2 3">
    <name type="scientific">Corynebacterium uterequi</name>
    <dbReference type="NCBI Taxonomy" id="1072256"/>
    <lineage>
        <taxon>Bacteria</taxon>
        <taxon>Bacillati</taxon>
        <taxon>Actinomycetota</taxon>
        <taxon>Actinomycetes</taxon>
        <taxon>Mycobacteriales</taxon>
        <taxon>Corynebacteriaceae</taxon>
        <taxon>Corynebacterium</taxon>
    </lineage>
</organism>
<reference evidence="2 3" key="1">
    <citation type="journal article" date="2015" name="Genome Announc.">
        <title>Virulence Factor Genes Detected in the Complete Genome Sequence of Corynebacterium uterequi DSM 45634, Isolated from the Uterus of a Maiden Mare.</title>
        <authorList>
            <person name="Ruckert C."/>
            <person name="Kriete M."/>
            <person name="Jaenicke S."/>
            <person name="Winkler A."/>
            <person name="Tauch A."/>
        </authorList>
    </citation>
    <scope>NUCLEOTIDE SEQUENCE [LARGE SCALE GENOMIC DNA]</scope>
    <source>
        <strain evidence="2 3">DSM 45634</strain>
    </source>
</reference>
<keyword evidence="3" id="KW-1185">Reference proteome</keyword>
<dbReference type="EMBL" id="CP011546">
    <property type="protein sequence ID" value="AKK10415.1"/>
    <property type="molecule type" value="Genomic_DNA"/>
</dbReference>
<accession>A0A0G3HCI6</accession>
<dbReference type="InterPro" id="IPR036689">
    <property type="entry name" value="ESAT-6-like_sf"/>
</dbReference>
<dbReference type="PATRIC" id="fig|1072256.5.peg.392"/>
<dbReference type="KEGG" id="cut:CUTER_02000"/>
<dbReference type="AlphaFoldDB" id="A0A0G3HCI6"/>
<gene>
    <name evidence="2" type="ORF">CUTER_02000</name>
</gene>
<evidence type="ECO:0000313" key="3">
    <source>
        <dbReference type="Proteomes" id="UP000035548"/>
    </source>
</evidence>
<dbReference type="Pfam" id="PF06013">
    <property type="entry name" value="WXG100"/>
    <property type="match status" value="1"/>
</dbReference>
<name>A0A0G3HCI6_9CORY</name>
<evidence type="ECO:0000256" key="1">
    <source>
        <dbReference type="RuleBase" id="RU362001"/>
    </source>
</evidence>
<protein>
    <recommendedName>
        <fullName evidence="1">ESAT-6-like protein</fullName>
    </recommendedName>
</protein>
<dbReference type="Proteomes" id="UP000035548">
    <property type="component" value="Chromosome"/>
</dbReference>
<sequence length="95" mass="10326">MSFIKYQFGEIDSVAGDIRTTAGRIGSELDALKADLRPMVDTWEGDSSEAYQARQAEWDAAAAELNIILQSITQALSEGNTAMSDINQAAARSWN</sequence>
<comment type="similarity">
    <text evidence="1">Belongs to the WXG100 family.</text>
</comment>
<dbReference type="RefSeq" id="WP_047259008.1">
    <property type="nucleotide sequence ID" value="NZ_CP011546.1"/>
</dbReference>
<dbReference type="Gene3D" id="1.10.287.1060">
    <property type="entry name" value="ESAT-6-like"/>
    <property type="match status" value="1"/>
</dbReference>
<dbReference type="SUPFAM" id="SSF140453">
    <property type="entry name" value="EsxAB dimer-like"/>
    <property type="match status" value="1"/>
</dbReference>
<dbReference type="STRING" id="1072256.CUTER_02000"/>
<dbReference type="OrthoDB" id="3387628at2"/>
<evidence type="ECO:0000313" key="2">
    <source>
        <dbReference type="EMBL" id="AKK10415.1"/>
    </source>
</evidence>